<dbReference type="EMBL" id="JAJHUN010000010">
    <property type="protein sequence ID" value="KAJ4148215.1"/>
    <property type="molecule type" value="Genomic_DNA"/>
</dbReference>
<gene>
    <name evidence="1" type="ORF">LMH87_002695</name>
</gene>
<dbReference type="KEGG" id="amus:LMH87_002695"/>
<dbReference type="Proteomes" id="UP001144673">
    <property type="component" value="Chromosome 3"/>
</dbReference>
<keyword evidence="2" id="KW-1185">Reference proteome</keyword>
<dbReference type="GeneID" id="80889854"/>
<protein>
    <submittedName>
        <fullName evidence="1">Uncharacterized protein</fullName>
    </submittedName>
</protein>
<sequence>MRVTQGLLVKQSSAASSVLLCPESYTPPSETIAAPQTGNMDLALSKQALARDVVAQRPGGIAELMMVIGEVLVGDTNSLRNLCLVSHRFNQIFSPFMYRVLLLGEDGARFGTGHDMLPGLAQSDKLDNTNVVDVRFSQKLSHPVKKPEFHRFICRLLPAMKNLRVVN</sequence>
<reference evidence="1" key="1">
    <citation type="journal article" date="2023" name="Access Microbiol">
        <title>De-novo genome assembly for Akanthomyces muscarius, a biocontrol agent of insect agricultural pests.</title>
        <authorList>
            <person name="Erdos Z."/>
            <person name="Studholme D.J."/>
            <person name="Raymond B."/>
            <person name="Sharma M."/>
        </authorList>
    </citation>
    <scope>NUCLEOTIDE SEQUENCE</scope>
    <source>
        <strain evidence="1">Ve6</strain>
    </source>
</reference>
<accession>A0A9W8Q6T4</accession>
<organism evidence="1 2">
    <name type="scientific">Akanthomyces muscarius</name>
    <name type="common">Entomopathogenic fungus</name>
    <name type="synonym">Lecanicillium muscarium</name>
    <dbReference type="NCBI Taxonomy" id="2231603"/>
    <lineage>
        <taxon>Eukaryota</taxon>
        <taxon>Fungi</taxon>
        <taxon>Dikarya</taxon>
        <taxon>Ascomycota</taxon>
        <taxon>Pezizomycotina</taxon>
        <taxon>Sordariomycetes</taxon>
        <taxon>Hypocreomycetidae</taxon>
        <taxon>Hypocreales</taxon>
        <taxon>Cordycipitaceae</taxon>
        <taxon>Akanthomyces</taxon>
    </lineage>
</organism>
<proteinExistence type="predicted"/>
<evidence type="ECO:0000313" key="2">
    <source>
        <dbReference type="Proteomes" id="UP001144673"/>
    </source>
</evidence>
<comment type="caution">
    <text evidence="1">The sequence shown here is derived from an EMBL/GenBank/DDBJ whole genome shotgun (WGS) entry which is preliminary data.</text>
</comment>
<evidence type="ECO:0000313" key="1">
    <source>
        <dbReference type="EMBL" id="KAJ4148215.1"/>
    </source>
</evidence>
<dbReference type="RefSeq" id="XP_056051156.1">
    <property type="nucleotide sequence ID" value="XM_056194193.1"/>
</dbReference>
<dbReference type="AlphaFoldDB" id="A0A9W8Q6T4"/>
<name>A0A9W8Q6T4_AKAMU</name>